<dbReference type="CDD" id="cd11592">
    <property type="entry name" value="Agmatinase_PAH"/>
    <property type="match status" value="1"/>
</dbReference>
<dbReference type="Gene3D" id="3.40.800.10">
    <property type="entry name" value="Ureohydrolase domain"/>
    <property type="match status" value="1"/>
</dbReference>
<dbReference type="PANTHER" id="PTHR11358">
    <property type="entry name" value="ARGINASE/AGMATINASE"/>
    <property type="match status" value="1"/>
</dbReference>
<dbReference type="SUPFAM" id="SSF88713">
    <property type="entry name" value="Glycoside hydrolase/deacetylase"/>
    <property type="match status" value="1"/>
</dbReference>
<comment type="caution">
    <text evidence="6">The sequence shown here is derived from an EMBL/GenBank/DDBJ whole genome shotgun (WGS) entry which is preliminary data.</text>
</comment>
<proteinExistence type="inferred from homology"/>
<dbReference type="Gene3D" id="3.20.20.370">
    <property type="entry name" value="Glycoside hydrolase/deacetylase"/>
    <property type="match status" value="1"/>
</dbReference>
<evidence type="ECO:0000313" key="7">
    <source>
        <dbReference type="Proteomes" id="UP000676336"/>
    </source>
</evidence>
<evidence type="ECO:0000256" key="1">
    <source>
        <dbReference type="ARBA" id="ARBA00009227"/>
    </source>
</evidence>
<accession>A0A8S2MLV0</accession>
<dbReference type="PROSITE" id="PS01053">
    <property type="entry name" value="ARGINASE_1"/>
    <property type="match status" value="1"/>
</dbReference>
<dbReference type="PRINTS" id="PR00116">
    <property type="entry name" value="ARGINASE"/>
</dbReference>
<dbReference type="InterPro" id="IPR005925">
    <property type="entry name" value="Agmatinase-rel"/>
</dbReference>
<name>A0A8S2MLV0_9BILA</name>
<dbReference type="InterPro" id="IPR006035">
    <property type="entry name" value="Ureohydrolase"/>
</dbReference>
<dbReference type="PANTHER" id="PTHR11358:SF26">
    <property type="entry name" value="GUANIDINO ACID HYDROLASE, MITOCHONDRIAL"/>
    <property type="match status" value="1"/>
</dbReference>
<sequence length="674" mass="78248">RTAPYGSTIEQTYAGVLSFLRRNYTRNLNGVDVAVTGIPLDLATTYRPGTRFGPRGIREASVQLSELKSYPGGIDLFEDLSVVDYGDCWFDMSQPKTIPAAIEEHAQKIIRRNAFLLSLGGDHYVTYPLLKAHAAVHGKPLSLIQFDAHCDTWPDRHSDSLNHGSMFYYAINEGLIDPETSIQVGIRTHNDNFMGVKIIEADWIHRHKTQNVVDEIKHRVGNNPTYLTFDIDCLDPAFAPGTGTPVCGGLSTAQAIAILRRLGSINYVGMDIVEVSPVYDHANITSLAAATLAYEFLLLLRHKKVLLTFVGNLNKHTFEPVRSILNPIFRNPNQCPISSTFFVNDNFTDYCLVQRLFDNHNEIAMTTSSNKCPLMNCYDENNWNRWGENNWKREIRQQRINLIEKSSIHRSHIKGFRVPHLQIDDNRHFEPIRNLHFHYDSSMLFKSSKYIWPFTLDYSFNQIDCINCNESSKTIETLWQFPLHEWAYPNTTTTCRTFSDFTCLPEDELHTVDLLYDFIKYNFDRHSSLTLGRRSPFVIELDLFWLSEHRDQRLEALIRFIDYILNSDDHRYVYFVSIEQALEWLKYPRNLTELEDFWAFSCSEITYEYDIDCADTKPTDEEKTKQLTSTNTTEQYIDLQAERLFRSDIVLYSVWTFILLILTVLFYDKYFVNK</sequence>
<comment type="similarity">
    <text evidence="1">Belongs to the arginase family. Agmatinase subfamily.</text>
</comment>
<dbReference type="GO" id="GO:0033389">
    <property type="term" value="P:putrescine biosynthetic process from arginine, via agmatine"/>
    <property type="evidence" value="ECO:0007669"/>
    <property type="project" value="TreeGrafter"/>
</dbReference>
<keyword evidence="5" id="KW-0472">Membrane</keyword>
<dbReference type="SUPFAM" id="SSF52768">
    <property type="entry name" value="Arginase/deacetylase"/>
    <property type="match status" value="1"/>
</dbReference>
<dbReference type="InterPro" id="IPR023696">
    <property type="entry name" value="Ureohydrolase_dom_sf"/>
</dbReference>
<dbReference type="InterPro" id="IPR020855">
    <property type="entry name" value="Ureohydrolase_Mn_BS"/>
</dbReference>
<keyword evidence="3 4" id="KW-0378">Hydrolase</keyword>
<dbReference type="NCBIfam" id="NF002564">
    <property type="entry name" value="PRK02190.1"/>
    <property type="match status" value="1"/>
</dbReference>
<organism evidence="6 7">
    <name type="scientific">Rotaria magnacalcarata</name>
    <dbReference type="NCBI Taxonomy" id="392030"/>
    <lineage>
        <taxon>Eukaryota</taxon>
        <taxon>Metazoa</taxon>
        <taxon>Spiralia</taxon>
        <taxon>Gnathifera</taxon>
        <taxon>Rotifera</taxon>
        <taxon>Eurotatoria</taxon>
        <taxon>Bdelloidea</taxon>
        <taxon>Philodinida</taxon>
        <taxon>Philodinidae</taxon>
        <taxon>Rotaria</taxon>
    </lineage>
</organism>
<dbReference type="GO" id="GO:0005975">
    <property type="term" value="P:carbohydrate metabolic process"/>
    <property type="evidence" value="ECO:0007669"/>
    <property type="project" value="InterPro"/>
</dbReference>
<evidence type="ECO:0000256" key="4">
    <source>
        <dbReference type="RuleBase" id="RU003684"/>
    </source>
</evidence>
<evidence type="ECO:0008006" key="8">
    <source>
        <dbReference type="Google" id="ProtNLM"/>
    </source>
</evidence>
<evidence type="ECO:0000256" key="3">
    <source>
        <dbReference type="ARBA" id="ARBA00022801"/>
    </source>
</evidence>
<dbReference type="NCBIfam" id="TIGR01230">
    <property type="entry name" value="agmatinase"/>
    <property type="match status" value="1"/>
</dbReference>
<dbReference type="GO" id="GO:0008783">
    <property type="term" value="F:agmatinase activity"/>
    <property type="evidence" value="ECO:0007669"/>
    <property type="project" value="TreeGrafter"/>
</dbReference>
<keyword evidence="2" id="KW-0479">Metal-binding</keyword>
<dbReference type="PROSITE" id="PS51409">
    <property type="entry name" value="ARGINASE_2"/>
    <property type="match status" value="1"/>
</dbReference>
<gene>
    <name evidence="6" type="ORF">SMN809_LOCUS9554</name>
</gene>
<feature type="non-terminal residue" evidence="6">
    <location>
        <position position="674"/>
    </location>
</feature>
<feature type="transmembrane region" description="Helical" evidence="5">
    <location>
        <begin position="649"/>
        <end position="667"/>
    </location>
</feature>
<protein>
    <recommendedName>
        <fullName evidence="8">Agmatinase</fullName>
    </recommendedName>
</protein>
<dbReference type="GO" id="GO:0046872">
    <property type="term" value="F:metal ion binding"/>
    <property type="evidence" value="ECO:0007669"/>
    <property type="project" value="UniProtKB-KW"/>
</dbReference>
<dbReference type="Proteomes" id="UP000676336">
    <property type="component" value="Unassembled WGS sequence"/>
</dbReference>
<keyword evidence="5" id="KW-0812">Transmembrane</keyword>
<dbReference type="AlphaFoldDB" id="A0A8S2MLV0"/>
<dbReference type="EMBL" id="CAJOBI010003111">
    <property type="protein sequence ID" value="CAF3956598.1"/>
    <property type="molecule type" value="Genomic_DNA"/>
</dbReference>
<reference evidence="6" key="1">
    <citation type="submission" date="2021-02" db="EMBL/GenBank/DDBJ databases">
        <authorList>
            <person name="Nowell W R."/>
        </authorList>
    </citation>
    <scope>NUCLEOTIDE SEQUENCE</scope>
</reference>
<dbReference type="InterPro" id="IPR011330">
    <property type="entry name" value="Glyco_hydro/deAcase_b/a-brl"/>
</dbReference>
<evidence type="ECO:0000256" key="2">
    <source>
        <dbReference type="ARBA" id="ARBA00022723"/>
    </source>
</evidence>
<evidence type="ECO:0000256" key="5">
    <source>
        <dbReference type="SAM" id="Phobius"/>
    </source>
</evidence>
<dbReference type="Pfam" id="PF00491">
    <property type="entry name" value="Arginase"/>
    <property type="match status" value="1"/>
</dbReference>
<evidence type="ECO:0000313" key="6">
    <source>
        <dbReference type="EMBL" id="CAF3956598.1"/>
    </source>
</evidence>
<keyword evidence="5" id="KW-1133">Transmembrane helix</keyword>